<dbReference type="EMBL" id="DS547107">
    <property type="protein sequence ID" value="EDR06695.1"/>
    <property type="molecule type" value="Genomic_DNA"/>
</dbReference>
<evidence type="ECO:0000313" key="2">
    <source>
        <dbReference type="Proteomes" id="UP000001194"/>
    </source>
</evidence>
<protein>
    <submittedName>
        <fullName evidence="1">Predicted protein</fullName>
    </submittedName>
</protein>
<dbReference type="AlphaFoldDB" id="B0DFF4"/>
<dbReference type="InParanoid" id="B0DFF4"/>
<dbReference type="RefSeq" id="XP_001882542.1">
    <property type="nucleotide sequence ID" value="XM_001882507.1"/>
</dbReference>
<dbReference type="Proteomes" id="UP000001194">
    <property type="component" value="Unassembled WGS sequence"/>
</dbReference>
<dbReference type="GeneID" id="6078193"/>
<accession>B0DFF4</accession>
<name>B0DFF4_LACBS</name>
<evidence type="ECO:0000313" key="1">
    <source>
        <dbReference type="EMBL" id="EDR06695.1"/>
    </source>
</evidence>
<dbReference type="HOGENOM" id="CLU_2996862_0_0_1"/>
<reference evidence="1 2" key="1">
    <citation type="journal article" date="2008" name="Nature">
        <title>The genome of Laccaria bicolor provides insights into mycorrhizal symbiosis.</title>
        <authorList>
            <person name="Martin F."/>
            <person name="Aerts A."/>
            <person name="Ahren D."/>
            <person name="Brun A."/>
            <person name="Danchin E.G.J."/>
            <person name="Duchaussoy F."/>
            <person name="Gibon J."/>
            <person name="Kohler A."/>
            <person name="Lindquist E."/>
            <person name="Pereda V."/>
            <person name="Salamov A."/>
            <person name="Shapiro H.J."/>
            <person name="Wuyts J."/>
            <person name="Blaudez D."/>
            <person name="Buee M."/>
            <person name="Brokstein P."/>
            <person name="Canbaeck B."/>
            <person name="Cohen D."/>
            <person name="Courty P.E."/>
            <person name="Coutinho P.M."/>
            <person name="Delaruelle C."/>
            <person name="Detter J.C."/>
            <person name="Deveau A."/>
            <person name="DiFazio S."/>
            <person name="Duplessis S."/>
            <person name="Fraissinet-Tachet L."/>
            <person name="Lucic E."/>
            <person name="Frey-Klett P."/>
            <person name="Fourrey C."/>
            <person name="Feussner I."/>
            <person name="Gay G."/>
            <person name="Grimwood J."/>
            <person name="Hoegger P.J."/>
            <person name="Jain P."/>
            <person name="Kilaru S."/>
            <person name="Labbe J."/>
            <person name="Lin Y.C."/>
            <person name="Legue V."/>
            <person name="Le Tacon F."/>
            <person name="Marmeisse R."/>
            <person name="Melayah D."/>
            <person name="Montanini B."/>
            <person name="Muratet M."/>
            <person name="Nehls U."/>
            <person name="Niculita-Hirzel H."/>
            <person name="Oudot-Le Secq M.P."/>
            <person name="Peter M."/>
            <person name="Quesneville H."/>
            <person name="Rajashekar B."/>
            <person name="Reich M."/>
            <person name="Rouhier N."/>
            <person name="Schmutz J."/>
            <person name="Yin T."/>
            <person name="Chalot M."/>
            <person name="Henrissat B."/>
            <person name="Kuees U."/>
            <person name="Lucas S."/>
            <person name="Van de Peer Y."/>
            <person name="Podila G.K."/>
            <person name="Polle A."/>
            <person name="Pukkila P.J."/>
            <person name="Richardson P.M."/>
            <person name="Rouze P."/>
            <person name="Sanders I.R."/>
            <person name="Stajich J.E."/>
            <person name="Tunlid A."/>
            <person name="Tuskan G."/>
            <person name="Grigoriev I.V."/>
        </authorList>
    </citation>
    <scope>NUCLEOTIDE SEQUENCE [LARGE SCALE GENOMIC DNA]</scope>
    <source>
        <strain evidence="2">S238N-H82 / ATCC MYA-4686</strain>
    </source>
</reference>
<keyword evidence="2" id="KW-1185">Reference proteome</keyword>
<organism evidence="2">
    <name type="scientific">Laccaria bicolor (strain S238N-H82 / ATCC MYA-4686)</name>
    <name type="common">Bicoloured deceiver</name>
    <name type="synonym">Laccaria laccata var. bicolor</name>
    <dbReference type="NCBI Taxonomy" id="486041"/>
    <lineage>
        <taxon>Eukaryota</taxon>
        <taxon>Fungi</taxon>
        <taxon>Dikarya</taxon>
        <taxon>Basidiomycota</taxon>
        <taxon>Agaricomycotina</taxon>
        <taxon>Agaricomycetes</taxon>
        <taxon>Agaricomycetidae</taxon>
        <taxon>Agaricales</taxon>
        <taxon>Agaricineae</taxon>
        <taxon>Hydnangiaceae</taxon>
        <taxon>Laccaria</taxon>
    </lineage>
</organism>
<sequence length="57" mass="6594">MRRKKLEAAAYLGAFETRVLVVTMDSKKSVDTSQPKDYLCAYYIPSRRPFPILALKR</sequence>
<gene>
    <name evidence="1" type="ORF">LACBIDRAFT_299793</name>
</gene>
<proteinExistence type="predicted"/>
<dbReference type="KEGG" id="lbc:LACBIDRAFT_299793"/>